<protein>
    <submittedName>
        <fullName evidence="1">Uncharacterized protein</fullName>
    </submittedName>
</protein>
<proteinExistence type="predicted"/>
<comment type="caution">
    <text evidence="1">The sequence shown here is derived from an EMBL/GenBank/DDBJ whole genome shotgun (WGS) entry which is preliminary data.</text>
</comment>
<dbReference type="AlphaFoldDB" id="A0A2H9TLW0"/>
<organism evidence="1 2">
    <name type="scientific">Paramicrosporidium saccamoebae</name>
    <dbReference type="NCBI Taxonomy" id="1246581"/>
    <lineage>
        <taxon>Eukaryota</taxon>
        <taxon>Fungi</taxon>
        <taxon>Fungi incertae sedis</taxon>
        <taxon>Cryptomycota</taxon>
        <taxon>Cryptomycota incertae sedis</taxon>
        <taxon>Paramicrosporidium</taxon>
    </lineage>
</organism>
<evidence type="ECO:0000313" key="2">
    <source>
        <dbReference type="Proteomes" id="UP000240830"/>
    </source>
</evidence>
<evidence type="ECO:0000313" key="1">
    <source>
        <dbReference type="EMBL" id="PJF18761.1"/>
    </source>
</evidence>
<sequence>MQLAAVEAAIIAKVTGVPPNNSKNPQDSPSTRHFVPIVIGQARRSMKTARRIGVTWTGETIELPEAKSFNEQIRLFAAVREKPTEMDSLIFMTPTGLEVNEESYLNLQATSDIFYVYDVTQIADDGPIPDIFGSVPEISSIVIAELPSGASANLNMDDQISILESRLLVIIEAQEMLKEKAIEMIKAHQVLESGVLAALLNAERYHEKAIKDSLAVVEASRKTVSKINSLLSRCPLDFALMKRIPLHHSLAKGEQGLSLLDLKGMEWQEEFTKYELVQVTNLVDSKIETLLSRKPVRYEKSGHDRPSLENLDRSLREIRVALNSTVQAAADS</sequence>
<name>A0A2H9TLW0_9FUNG</name>
<keyword evidence="2" id="KW-1185">Reference proteome</keyword>
<accession>A0A2H9TLW0</accession>
<dbReference type="EMBL" id="MTSL01000105">
    <property type="protein sequence ID" value="PJF18761.1"/>
    <property type="molecule type" value="Genomic_DNA"/>
</dbReference>
<dbReference type="Proteomes" id="UP000240830">
    <property type="component" value="Unassembled WGS sequence"/>
</dbReference>
<reference evidence="1 2" key="1">
    <citation type="submission" date="2016-10" db="EMBL/GenBank/DDBJ databases">
        <title>The genome of Paramicrosporidium saccamoebae is the missing link in understanding Cryptomycota and Microsporidia evolution.</title>
        <authorList>
            <person name="Quandt C.A."/>
            <person name="Beaudet D."/>
            <person name="Corsaro D."/>
            <person name="Michel R."/>
            <person name="Corradi N."/>
            <person name="James T."/>
        </authorList>
    </citation>
    <scope>NUCLEOTIDE SEQUENCE [LARGE SCALE GENOMIC DNA]</scope>
    <source>
        <strain evidence="1 2">KSL3</strain>
    </source>
</reference>
<gene>
    <name evidence="1" type="ORF">PSACC_01448</name>
</gene>